<sequence>MRRVLWSRITFALCAAALILTGLAGCSDTAGDSAASGDLAQQVVASLGKQEGDESSGAVSAKLVGDGHIQVEYRFYPLGAVDVERELGVHLSPKLRKVFRDHADLQRLDMQVYLPYDDGYGNTTWKPAFSFAFDRNLYEKINWDNFVPQNLLDVVDNRPSQ</sequence>
<feature type="chain" id="PRO_5038893519" description="Lipoprotein" evidence="1">
    <location>
        <begin position="25"/>
        <end position="161"/>
    </location>
</feature>
<reference evidence="2 3" key="1">
    <citation type="journal article" date="2010" name="Stand. Genomic Sci.">
        <title>Complete genome sequence of Thermaerobacter marianensis type strain (7p75a).</title>
        <authorList>
            <person name="Han C."/>
            <person name="Gu W."/>
            <person name="Zhang X."/>
            <person name="Lapidus A."/>
            <person name="Nolan M."/>
            <person name="Copeland A."/>
            <person name="Lucas S."/>
            <person name="Del Rio T.G."/>
            <person name="Tice H."/>
            <person name="Cheng J.F."/>
            <person name="Tapia R."/>
            <person name="Goodwin L."/>
            <person name="Pitluck S."/>
            <person name="Pagani I."/>
            <person name="Ivanova N."/>
            <person name="Mavromatis K."/>
            <person name="Mikhailova N."/>
            <person name="Pati A."/>
            <person name="Chen A."/>
            <person name="Palaniappan K."/>
            <person name="Land M."/>
            <person name="Hauser L."/>
            <person name="Chang Y.J."/>
            <person name="Jeffries C.D."/>
            <person name="Schneider S."/>
            <person name="Rohde M."/>
            <person name="Goker M."/>
            <person name="Pukall R."/>
            <person name="Woyke T."/>
            <person name="Bristow J."/>
            <person name="Eisen J.A."/>
            <person name="Markowitz V."/>
            <person name="Hugenholtz P."/>
            <person name="Kyrpides N.C."/>
            <person name="Klenk H.P."/>
            <person name="Detter J.C."/>
        </authorList>
    </citation>
    <scope>NUCLEOTIDE SEQUENCE [LARGE SCALE GENOMIC DNA]</scope>
    <source>
        <strain evidence="3">ATCC 700841 / DSM 12885 / JCM 10246 / 7p75a</strain>
    </source>
</reference>
<dbReference type="Proteomes" id="UP000008915">
    <property type="component" value="Chromosome"/>
</dbReference>
<dbReference type="AlphaFoldDB" id="E6SKK0"/>
<evidence type="ECO:0000313" key="3">
    <source>
        <dbReference type="Proteomes" id="UP000008915"/>
    </source>
</evidence>
<protein>
    <recommendedName>
        <fullName evidence="4">Lipoprotein</fullName>
    </recommendedName>
</protein>
<dbReference type="PROSITE" id="PS51257">
    <property type="entry name" value="PROKAR_LIPOPROTEIN"/>
    <property type="match status" value="1"/>
</dbReference>
<reference evidence="3" key="2">
    <citation type="journal article" date="2010" name="Stand. Genomic Sci.">
        <title>Complete genome sequence of Thermaerobacter marianensis type strain (7p75aT).</title>
        <authorList>
            <person name="Han C."/>
            <person name="Gu W."/>
            <person name="Zhang X."/>
            <person name="Lapidus A."/>
            <person name="Nolan M."/>
            <person name="Copeland A."/>
            <person name="Lucas S."/>
            <person name="Glavina Del Rio T."/>
            <person name="Tice H."/>
            <person name="Cheng J."/>
            <person name="Tapia R."/>
            <person name="Goodwin L."/>
            <person name="Pitluck S."/>
            <person name="Pagani I."/>
            <person name="Ivanova N."/>
            <person name="Mavromatis K."/>
            <person name="Mikhailova N."/>
            <person name="Pati A."/>
            <person name="Chen A."/>
            <person name="Palaniappan K."/>
            <person name="Land M."/>
            <person name="Hauser L."/>
            <person name="Chang Y."/>
            <person name="Jeffries C."/>
            <person name="Schneider S."/>
            <person name="Rohde M."/>
            <person name="Goker M."/>
            <person name="Pukall R."/>
            <person name="Woyke T."/>
            <person name="Bristow J."/>
            <person name="Eisen J."/>
            <person name="Markowitz V."/>
            <person name="Hugenholtz P."/>
            <person name="Kyrpides N."/>
            <person name="Klenk H."/>
            <person name="Detter J."/>
        </authorList>
    </citation>
    <scope>NUCLEOTIDE SEQUENCE [LARGE SCALE GENOMIC DNA]</scope>
    <source>
        <strain evidence="3">ATCC 700841 / DSM 12885 / JCM 10246 / 7p75a</strain>
    </source>
</reference>
<accession>E6SKK0</accession>
<keyword evidence="3" id="KW-1185">Reference proteome</keyword>
<name>E6SKK0_THEM7</name>
<evidence type="ECO:0000313" key="2">
    <source>
        <dbReference type="EMBL" id="ADU50187.1"/>
    </source>
</evidence>
<dbReference type="EMBL" id="CP002344">
    <property type="protein sequence ID" value="ADU50187.1"/>
    <property type="molecule type" value="Genomic_DNA"/>
</dbReference>
<dbReference type="RefSeq" id="WP_013494493.1">
    <property type="nucleotide sequence ID" value="NC_014831.1"/>
</dbReference>
<keyword evidence="1" id="KW-0732">Signal</keyword>
<evidence type="ECO:0000256" key="1">
    <source>
        <dbReference type="SAM" id="SignalP"/>
    </source>
</evidence>
<organism evidence="2 3">
    <name type="scientific">Thermaerobacter marianensis (strain ATCC 700841 / DSM 12885 / JCM 10246 / 7p75a)</name>
    <dbReference type="NCBI Taxonomy" id="644966"/>
    <lineage>
        <taxon>Bacteria</taxon>
        <taxon>Bacillati</taxon>
        <taxon>Bacillota</taxon>
        <taxon>Clostridia</taxon>
        <taxon>Eubacteriales</taxon>
        <taxon>Clostridiales Family XVII. Incertae Sedis</taxon>
        <taxon>Thermaerobacter</taxon>
    </lineage>
</organism>
<dbReference type="KEGG" id="tmr:Tmar_0062"/>
<evidence type="ECO:0008006" key="4">
    <source>
        <dbReference type="Google" id="ProtNLM"/>
    </source>
</evidence>
<proteinExistence type="predicted"/>
<dbReference type="HOGENOM" id="CLU_1642920_0_0_9"/>
<gene>
    <name evidence="2" type="ordered locus">Tmar_0062</name>
</gene>
<feature type="signal peptide" evidence="1">
    <location>
        <begin position="1"/>
        <end position="24"/>
    </location>
</feature>
<dbReference type="OrthoDB" id="287883at2"/>